<evidence type="ECO:0008006" key="6">
    <source>
        <dbReference type="Google" id="ProtNLM"/>
    </source>
</evidence>
<proteinExistence type="predicted"/>
<dbReference type="Gene3D" id="3.40.250.10">
    <property type="entry name" value="Rhodanese-like domain"/>
    <property type="match status" value="1"/>
</dbReference>
<dbReference type="FunFam" id="1.10.472.80:FF:000015">
    <property type="entry name" value="TBC domain-containing protein kinase-like protein"/>
    <property type="match status" value="1"/>
</dbReference>
<evidence type="ECO:0000256" key="1">
    <source>
        <dbReference type="ARBA" id="ARBA00022468"/>
    </source>
</evidence>
<dbReference type="SUPFAM" id="SSF52821">
    <property type="entry name" value="Rhodanese/Cell cycle control phosphatase"/>
    <property type="match status" value="1"/>
</dbReference>
<dbReference type="Pfam" id="PF00566">
    <property type="entry name" value="RabGAP-TBC"/>
    <property type="match status" value="1"/>
</dbReference>
<dbReference type="InterPro" id="IPR001763">
    <property type="entry name" value="Rhodanese-like_dom"/>
</dbReference>
<dbReference type="Gene3D" id="1.10.472.80">
    <property type="entry name" value="Ypt/Rab-GAP domain of gyp1p, domain 3"/>
    <property type="match status" value="1"/>
</dbReference>
<dbReference type="SMART" id="SM00164">
    <property type="entry name" value="TBC"/>
    <property type="match status" value="1"/>
</dbReference>
<evidence type="ECO:0000313" key="4">
    <source>
        <dbReference type="EMBL" id="KAK2182139.1"/>
    </source>
</evidence>
<dbReference type="PROSITE" id="PS50206">
    <property type="entry name" value="RHODANESE_3"/>
    <property type="match status" value="1"/>
</dbReference>
<accession>A0AAD9NW12</accession>
<protein>
    <recommendedName>
        <fullName evidence="6">TBC domain-containing protein kinase-like protein</fullName>
    </recommendedName>
</protein>
<sequence length="473" mass="53786">MSGVMSMRLHSLDETSYYILLEDDFTASSYMTFDLLQFHRLILYDRLIKAHPYKRAHIWREARVDIPPLVRAEVWAALLEVEGDVHGRYNAVDKDTPTPTDRQWVTLKLKRLLKAWVTAHPEYVYWQGLDSLCAPFLYLHFNDEAVAFACLMAFIPKYLHKFFLKDNSAVIQEYLSVFSHLIAFHDPELSVHMNEIGFIPDLYAIPWFLTMYAHVFPLHKIFHLWDTLLLGGSSFPLCIGVAILQQLRDQLLSYGFNECILLFSDMPEIAIDRCVSDSVRIFCGTPKSTTYRQHAKPTTRKVTSENHINGELFPQEADVFNEVKLSMDAVPLDVLKREICPRISAEDLLQLSGLLGATNGQNTIKRNHTTKPRILIVDVRSHDDFMRGTVPDSVNIPFEGAFSAEGQLLPSPSVHVLNTHRLQVKAIVGSREECSVEFARALVKLGYQKVCVLHKGIDAVRPTGILTVPPANL</sequence>
<dbReference type="InterPro" id="IPR035969">
    <property type="entry name" value="Rab-GAP_TBC_sf"/>
</dbReference>
<feature type="domain" description="Rhodanese" evidence="3">
    <location>
        <begin position="370"/>
        <end position="469"/>
    </location>
</feature>
<feature type="domain" description="Rab-GAP TBC" evidence="2">
    <location>
        <begin position="65"/>
        <end position="232"/>
    </location>
</feature>
<dbReference type="PANTHER" id="PTHR22957:SF168">
    <property type="entry name" value="TBC DOMAIN-CONTAINING PROTEIN KINASE-LIKE PROTEIN"/>
    <property type="match status" value="1"/>
</dbReference>
<dbReference type="InterPro" id="IPR000195">
    <property type="entry name" value="Rab-GAP-TBC_dom"/>
</dbReference>
<dbReference type="Pfam" id="PF00581">
    <property type="entry name" value="Rhodanese"/>
    <property type="match status" value="1"/>
</dbReference>
<evidence type="ECO:0000313" key="5">
    <source>
        <dbReference type="Proteomes" id="UP001209878"/>
    </source>
</evidence>
<evidence type="ECO:0000259" key="2">
    <source>
        <dbReference type="PROSITE" id="PS50086"/>
    </source>
</evidence>
<name>A0AAD9NW12_RIDPI</name>
<dbReference type="SMART" id="SM00450">
    <property type="entry name" value="RHOD"/>
    <property type="match status" value="1"/>
</dbReference>
<dbReference type="Gene3D" id="1.10.8.270">
    <property type="entry name" value="putative rabgap domain of human tbc1 domain family member 14 like domains"/>
    <property type="match status" value="1"/>
</dbReference>
<dbReference type="PANTHER" id="PTHR22957">
    <property type="entry name" value="TBC1 DOMAIN FAMILY MEMBER GTPASE-ACTIVATING PROTEIN"/>
    <property type="match status" value="1"/>
</dbReference>
<dbReference type="EMBL" id="JAODUO010000365">
    <property type="protein sequence ID" value="KAK2182139.1"/>
    <property type="molecule type" value="Genomic_DNA"/>
</dbReference>
<dbReference type="AlphaFoldDB" id="A0AAD9NW12"/>
<organism evidence="4 5">
    <name type="scientific">Ridgeia piscesae</name>
    <name type="common">Tubeworm</name>
    <dbReference type="NCBI Taxonomy" id="27915"/>
    <lineage>
        <taxon>Eukaryota</taxon>
        <taxon>Metazoa</taxon>
        <taxon>Spiralia</taxon>
        <taxon>Lophotrochozoa</taxon>
        <taxon>Annelida</taxon>
        <taxon>Polychaeta</taxon>
        <taxon>Sedentaria</taxon>
        <taxon>Canalipalpata</taxon>
        <taxon>Sabellida</taxon>
        <taxon>Siboglinidae</taxon>
        <taxon>Ridgeia</taxon>
    </lineage>
</organism>
<dbReference type="FunFam" id="3.40.250.10:FF:000018">
    <property type="entry name" value="TBC domain-containing protein kinase-like protein"/>
    <property type="match status" value="1"/>
</dbReference>
<reference evidence="4" key="1">
    <citation type="journal article" date="2023" name="Mol. Biol. Evol.">
        <title>Third-Generation Sequencing Reveals the Adaptive Role of the Epigenome in Three Deep-Sea Polychaetes.</title>
        <authorList>
            <person name="Perez M."/>
            <person name="Aroh O."/>
            <person name="Sun Y."/>
            <person name="Lan Y."/>
            <person name="Juniper S.K."/>
            <person name="Young C.R."/>
            <person name="Angers B."/>
            <person name="Qian P.Y."/>
        </authorList>
    </citation>
    <scope>NUCLEOTIDE SEQUENCE</scope>
    <source>
        <strain evidence="4">R07B-5</strain>
    </source>
</reference>
<comment type="caution">
    <text evidence="4">The sequence shown here is derived from an EMBL/GenBank/DDBJ whole genome shotgun (WGS) entry which is preliminary data.</text>
</comment>
<keyword evidence="1" id="KW-0343">GTPase activation</keyword>
<dbReference type="Proteomes" id="UP001209878">
    <property type="component" value="Unassembled WGS sequence"/>
</dbReference>
<dbReference type="GO" id="GO:0005096">
    <property type="term" value="F:GTPase activator activity"/>
    <property type="evidence" value="ECO:0007669"/>
    <property type="project" value="UniProtKB-KW"/>
</dbReference>
<keyword evidence="5" id="KW-1185">Reference proteome</keyword>
<evidence type="ECO:0000259" key="3">
    <source>
        <dbReference type="PROSITE" id="PS50206"/>
    </source>
</evidence>
<dbReference type="SUPFAM" id="SSF47923">
    <property type="entry name" value="Ypt/Rab-GAP domain of gyp1p"/>
    <property type="match status" value="2"/>
</dbReference>
<gene>
    <name evidence="4" type="ORF">NP493_365g01029</name>
</gene>
<dbReference type="PROSITE" id="PS50086">
    <property type="entry name" value="TBC_RABGAP"/>
    <property type="match status" value="1"/>
</dbReference>
<dbReference type="InterPro" id="IPR036873">
    <property type="entry name" value="Rhodanese-like_dom_sf"/>
</dbReference>